<dbReference type="InterPro" id="IPR023198">
    <property type="entry name" value="PGP-like_dom2"/>
</dbReference>
<proteinExistence type="predicted"/>
<accession>A0A839QSC8</accession>
<gene>
    <name evidence="1" type="ORF">E9229_003113</name>
</gene>
<dbReference type="PANTHER" id="PTHR43434">
    <property type="entry name" value="PHOSPHOGLYCOLATE PHOSPHATASE"/>
    <property type="match status" value="1"/>
</dbReference>
<organism evidence="1 2">
    <name type="scientific">Paeniglutamicibacter cryotolerans</name>
    <dbReference type="NCBI Taxonomy" id="670079"/>
    <lineage>
        <taxon>Bacteria</taxon>
        <taxon>Bacillati</taxon>
        <taxon>Actinomycetota</taxon>
        <taxon>Actinomycetes</taxon>
        <taxon>Micrococcales</taxon>
        <taxon>Micrococcaceae</taxon>
        <taxon>Paeniglutamicibacter</taxon>
    </lineage>
</organism>
<evidence type="ECO:0000313" key="1">
    <source>
        <dbReference type="EMBL" id="MBB2996866.1"/>
    </source>
</evidence>
<sequence length="244" mass="24464">MMISAAQVLFDLDGTLIDPAGAITGGIGHALEVHGIEDPGPASLNALVGPGLAHGLASIPGVEPELIPALIDTYRTHYLERGMALARVYPGITELLTALAAAGVPVAVATSKPTSLARLLIDQQGLAPLLGGVYGAPEAESAAATEGKEAIVAAALAGEGMDPATTVMVGDRRFDLTGASANGLRSIGVRWGFAPPGELEAAGADAIVHDAHELAALLLPATTRTKAGTLTTETQTGTTTGAAR</sequence>
<dbReference type="AlphaFoldDB" id="A0A839QSC8"/>
<dbReference type="GO" id="GO:0005829">
    <property type="term" value="C:cytosol"/>
    <property type="evidence" value="ECO:0007669"/>
    <property type="project" value="TreeGrafter"/>
</dbReference>
<dbReference type="EC" id="3.1.3.18" evidence="1"/>
<comment type="caution">
    <text evidence="1">The sequence shown here is derived from an EMBL/GenBank/DDBJ whole genome shotgun (WGS) entry which is preliminary data.</text>
</comment>
<dbReference type="Gene3D" id="1.10.150.240">
    <property type="entry name" value="Putative phosphatase, domain 2"/>
    <property type="match status" value="1"/>
</dbReference>
<dbReference type="SFLD" id="SFLDG01129">
    <property type="entry name" value="C1.5:_HAD__Beta-PGM__Phosphata"/>
    <property type="match status" value="1"/>
</dbReference>
<keyword evidence="1" id="KW-0378">Hydrolase</keyword>
<reference evidence="1 2" key="1">
    <citation type="submission" date="2020-08" db="EMBL/GenBank/DDBJ databases">
        <title>Sequencing the genomes of 1000 actinobacteria strains.</title>
        <authorList>
            <person name="Klenk H.-P."/>
        </authorList>
    </citation>
    <scope>NUCLEOTIDE SEQUENCE [LARGE SCALE GENOMIC DNA]</scope>
    <source>
        <strain evidence="1 2">DSM 22826</strain>
    </source>
</reference>
<dbReference type="InterPro" id="IPR050155">
    <property type="entry name" value="HAD-like_hydrolase_sf"/>
</dbReference>
<dbReference type="InterPro" id="IPR041492">
    <property type="entry name" value="HAD_2"/>
</dbReference>
<keyword evidence="2" id="KW-1185">Reference proteome</keyword>
<dbReference type="EMBL" id="JACHVS010000002">
    <property type="protein sequence ID" value="MBB2996866.1"/>
    <property type="molecule type" value="Genomic_DNA"/>
</dbReference>
<dbReference type="GO" id="GO:0004713">
    <property type="term" value="F:protein tyrosine kinase activity"/>
    <property type="evidence" value="ECO:0007669"/>
    <property type="project" value="TreeGrafter"/>
</dbReference>
<name>A0A839QSC8_9MICC</name>
<dbReference type="GO" id="GO:0008967">
    <property type="term" value="F:phosphoglycolate phosphatase activity"/>
    <property type="evidence" value="ECO:0007669"/>
    <property type="project" value="UniProtKB-EC"/>
</dbReference>
<dbReference type="PANTHER" id="PTHR43434:SF20">
    <property type="entry name" value="5'-NUCLEOTIDASE"/>
    <property type="match status" value="1"/>
</dbReference>
<dbReference type="Gene3D" id="3.40.50.1000">
    <property type="entry name" value="HAD superfamily/HAD-like"/>
    <property type="match status" value="1"/>
</dbReference>
<dbReference type="SFLD" id="SFLDS00003">
    <property type="entry name" value="Haloacid_Dehalogenase"/>
    <property type="match status" value="1"/>
</dbReference>
<dbReference type="InterPro" id="IPR036412">
    <property type="entry name" value="HAD-like_sf"/>
</dbReference>
<evidence type="ECO:0000313" key="2">
    <source>
        <dbReference type="Proteomes" id="UP000523000"/>
    </source>
</evidence>
<dbReference type="SUPFAM" id="SSF56784">
    <property type="entry name" value="HAD-like"/>
    <property type="match status" value="1"/>
</dbReference>
<dbReference type="InterPro" id="IPR023214">
    <property type="entry name" value="HAD_sf"/>
</dbReference>
<dbReference type="Proteomes" id="UP000523000">
    <property type="component" value="Unassembled WGS sequence"/>
</dbReference>
<protein>
    <submittedName>
        <fullName evidence="1">Phosphoglycolate phosphatase</fullName>
        <ecNumber evidence="1">3.1.3.18</ecNumber>
    </submittedName>
</protein>
<dbReference type="Pfam" id="PF13419">
    <property type="entry name" value="HAD_2"/>
    <property type="match status" value="1"/>
</dbReference>